<feature type="transmembrane region" description="Helical" evidence="1">
    <location>
        <begin position="6"/>
        <end position="30"/>
    </location>
</feature>
<sequence>MLATPLIIYCTSVMSFAVWLLIFLACHWIAETRDWLRPGGPTCLRPNPTPHTHEDTLGWRDANKRSCPLSPLLHFTRVVMGC</sequence>
<dbReference type="WBParaSite" id="MCU_008925-RA">
    <property type="protein sequence ID" value="MCU_008925-RA"/>
    <property type="gene ID" value="MCU_008925"/>
</dbReference>
<dbReference type="AlphaFoldDB" id="A0A5K3FJJ6"/>
<protein>
    <submittedName>
        <fullName evidence="2">Secreted protein</fullName>
    </submittedName>
</protein>
<evidence type="ECO:0000256" key="1">
    <source>
        <dbReference type="SAM" id="Phobius"/>
    </source>
</evidence>
<evidence type="ECO:0000313" key="2">
    <source>
        <dbReference type="WBParaSite" id="MCU_008925-RA"/>
    </source>
</evidence>
<accession>A0A5K3FJJ6</accession>
<proteinExistence type="predicted"/>
<name>A0A5K3FJJ6_MESCO</name>
<organism evidence="2">
    <name type="scientific">Mesocestoides corti</name>
    <name type="common">Flatworm</name>
    <dbReference type="NCBI Taxonomy" id="53468"/>
    <lineage>
        <taxon>Eukaryota</taxon>
        <taxon>Metazoa</taxon>
        <taxon>Spiralia</taxon>
        <taxon>Lophotrochozoa</taxon>
        <taxon>Platyhelminthes</taxon>
        <taxon>Cestoda</taxon>
        <taxon>Eucestoda</taxon>
        <taxon>Cyclophyllidea</taxon>
        <taxon>Mesocestoididae</taxon>
        <taxon>Mesocestoides</taxon>
    </lineage>
</organism>
<reference evidence="2" key="1">
    <citation type="submission" date="2019-11" db="UniProtKB">
        <authorList>
            <consortium name="WormBaseParasite"/>
        </authorList>
    </citation>
    <scope>IDENTIFICATION</scope>
</reference>
<keyword evidence="1" id="KW-0472">Membrane</keyword>
<keyword evidence="1" id="KW-1133">Transmembrane helix</keyword>
<keyword evidence="1" id="KW-0812">Transmembrane</keyword>